<keyword evidence="2" id="KW-1133">Transmembrane helix</keyword>
<dbReference type="OrthoDB" id="203796at2759"/>
<protein>
    <submittedName>
        <fullName evidence="3">Uncharacterized protein</fullName>
    </submittedName>
</protein>
<organism evidence="3 4">
    <name type="scientific">Ceriporiopsis subvermispora (strain B)</name>
    <name type="common">White-rot fungus</name>
    <name type="synonym">Gelatoporia subvermispora</name>
    <dbReference type="NCBI Taxonomy" id="914234"/>
    <lineage>
        <taxon>Eukaryota</taxon>
        <taxon>Fungi</taxon>
        <taxon>Dikarya</taxon>
        <taxon>Basidiomycota</taxon>
        <taxon>Agaricomycotina</taxon>
        <taxon>Agaricomycetes</taxon>
        <taxon>Polyporales</taxon>
        <taxon>Gelatoporiaceae</taxon>
        <taxon>Gelatoporia</taxon>
    </lineage>
</organism>
<sequence>MILDSSNETAIDVKGKLYPPADSTELQEQPIPGSSTGPLLPTHAPGTQQPSKYGGHFVNADNAYVPQGGEEPPPEFTPYEAEYFEADNGDVISHDRHLNEDGEALYRFLLAQSEKRPKVVFHFRGTHEERRTRSVSSTDSNGNSRTRSESYHETVEDFNFYIDVGQHIVHGPVHWSVPDDTPAYRGKMYKEVDLYTRTRSEIHQDLEIGFSRRKATRKEVKSAKRWSEDQRTRGLPPWVGPSYFSRGEDLNPFQNVLKSSWTLRDWADDYCTSDKLLKEFVYQKKVYGWAISDLTTALTAAIKSVYRHKVQVEFQVTGTKVIVRPDNHLSRTISNKWLLALLWLFLIYPFIWLYKRFGQQGGGQWAVCGGAYALKFWTPVNLPPRQDTLEPPPPFEENGAMVHVGQGVYTFVGMREGQWFEQWEGTVRRAVKRKLRTKTALTEPDHGPDDTNPNTGICQST</sequence>
<dbReference type="AlphaFoldDB" id="M2PYU5"/>
<feature type="compositionally biased region" description="Polar residues" evidence="1">
    <location>
        <begin position="24"/>
        <end position="37"/>
    </location>
</feature>
<evidence type="ECO:0000313" key="4">
    <source>
        <dbReference type="Proteomes" id="UP000016930"/>
    </source>
</evidence>
<evidence type="ECO:0000313" key="3">
    <source>
        <dbReference type="EMBL" id="EMD42079.1"/>
    </source>
</evidence>
<feature type="compositionally biased region" description="Polar residues" evidence="1">
    <location>
        <begin position="134"/>
        <end position="145"/>
    </location>
</feature>
<reference evidence="3 4" key="1">
    <citation type="journal article" date="2012" name="Proc. Natl. Acad. Sci. U.S.A.">
        <title>Comparative genomics of Ceriporiopsis subvermispora and Phanerochaete chrysosporium provide insight into selective ligninolysis.</title>
        <authorList>
            <person name="Fernandez-Fueyo E."/>
            <person name="Ruiz-Duenas F.J."/>
            <person name="Ferreira P."/>
            <person name="Floudas D."/>
            <person name="Hibbett D.S."/>
            <person name="Canessa P."/>
            <person name="Larrondo L.F."/>
            <person name="James T.Y."/>
            <person name="Seelenfreund D."/>
            <person name="Lobos S."/>
            <person name="Polanco R."/>
            <person name="Tello M."/>
            <person name="Honda Y."/>
            <person name="Watanabe T."/>
            <person name="Watanabe T."/>
            <person name="Ryu J.S."/>
            <person name="Kubicek C.P."/>
            <person name="Schmoll M."/>
            <person name="Gaskell J."/>
            <person name="Hammel K.E."/>
            <person name="St John F.J."/>
            <person name="Vanden Wymelenberg A."/>
            <person name="Sabat G."/>
            <person name="Splinter BonDurant S."/>
            <person name="Syed K."/>
            <person name="Yadav J.S."/>
            <person name="Doddapaneni H."/>
            <person name="Subramanian V."/>
            <person name="Lavin J.L."/>
            <person name="Oguiza J.A."/>
            <person name="Perez G."/>
            <person name="Pisabarro A.G."/>
            <person name="Ramirez L."/>
            <person name="Santoyo F."/>
            <person name="Master E."/>
            <person name="Coutinho P.M."/>
            <person name="Henrissat B."/>
            <person name="Lombard V."/>
            <person name="Magnuson J.K."/>
            <person name="Kuees U."/>
            <person name="Hori C."/>
            <person name="Igarashi K."/>
            <person name="Samejima M."/>
            <person name="Held B.W."/>
            <person name="Barry K.W."/>
            <person name="LaButti K.M."/>
            <person name="Lapidus A."/>
            <person name="Lindquist E.A."/>
            <person name="Lucas S.M."/>
            <person name="Riley R."/>
            <person name="Salamov A.A."/>
            <person name="Hoffmeister D."/>
            <person name="Schwenk D."/>
            <person name="Hadar Y."/>
            <person name="Yarden O."/>
            <person name="de Vries R.P."/>
            <person name="Wiebenga A."/>
            <person name="Stenlid J."/>
            <person name="Eastwood D."/>
            <person name="Grigoriev I.V."/>
            <person name="Berka R.M."/>
            <person name="Blanchette R.A."/>
            <person name="Kersten P."/>
            <person name="Martinez A.T."/>
            <person name="Vicuna R."/>
            <person name="Cullen D."/>
        </authorList>
    </citation>
    <scope>NUCLEOTIDE SEQUENCE [LARGE SCALE GENOMIC DNA]</scope>
    <source>
        <strain evidence="3 4">B</strain>
    </source>
</reference>
<dbReference type="PANTHER" id="PTHR37848:SF1">
    <property type="entry name" value="SUN DOMAIN-CONTAINING PROTEIN"/>
    <property type="match status" value="1"/>
</dbReference>
<evidence type="ECO:0000256" key="2">
    <source>
        <dbReference type="SAM" id="Phobius"/>
    </source>
</evidence>
<feature type="region of interest" description="Disordered" evidence="1">
    <location>
        <begin position="1"/>
        <end position="72"/>
    </location>
</feature>
<dbReference type="HOGENOM" id="CLU_034128_1_0_1"/>
<name>M2PYU5_CERS8</name>
<feature type="region of interest" description="Disordered" evidence="1">
    <location>
        <begin position="438"/>
        <end position="461"/>
    </location>
</feature>
<dbReference type="EMBL" id="KB445791">
    <property type="protein sequence ID" value="EMD42079.1"/>
    <property type="molecule type" value="Genomic_DNA"/>
</dbReference>
<evidence type="ECO:0000256" key="1">
    <source>
        <dbReference type="SAM" id="MobiDB-lite"/>
    </source>
</evidence>
<keyword evidence="2" id="KW-0812">Transmembrane</keyword>
<keyword evidence="4" id="KW-1185">Reference proteome</keyword>
<proteinExistence type="predicted"/>
<feature type="region of interest" description="Disordered" evidence="1">
    <location>
        <begin position="123"/>
        <end position="150"/>
    </location>
</feature>
<dbReference type="Proteomes" id="UP000016930">
    <property type="component" value="Unassembled WGS sequence"/>
</dbReference>
<dbReference type="PANTHER" id="PTHR37848">
    <property type="entry name" value="EXPRESSED PROTEIN"/>
    <property type="match status" value="1"/>
</dbReference>
<accession>M2PYU5</accession>
<keyword evidence="2" id="KW-0472">Membrane</keyword>
<gene>
    <name evidence="3" type="ORF">CERSUDRAFT_79691</name>
</gene>
<feature type="compositionally biased region" description="Polar residues" evidence="1">
    <location>
        <begin position="451"/>
        <end position="461"/>
    </location>
</feature>
<feature type="transmembrane region" description="Helical" evidence="2">
    <location>
        <begin position="337"/>
        <end position="354"/>
    </location>
</feature>